<organism evidence="4 5">
    <name type="scientific">Ditylenchus destructor</name>
    <dbReference type="NCBI Taxonomy" id="166010"/>
    <lineage>
        <taxon>Eukaryota</taxon>
        <taxon>Metazoa</taxon>
        <taxon>Ecdysozoa</taxon>
        <taxon>Nematoda</taxon>
        <taxon>Chromadorea</taxon>
        <taxon>Rhabditida</taxon>
        <taxon>Tylenchina</taxon>
        <taxon>Tylenchomorpha</taxon>
        <taxon>Sphaerularioidea</taxon>
        <taxon>Anguinidae</taxon>
        <taxon>Anguininae</taxon>
        <taxon>Ditylenchus</taxon>
    </lineage>
</organism>
<dbReference type="PROSITE" id="PS50118">
    <property type="entry name" value="HMG_BOX_2"/>
    <property type="match status" value="1"/>
</dbReference>
<dbReference type="GO" id="GO:0006357">
    <property type="term" value="P:regulation of transcription by RNA polymerase II"/>
    <property type="evidence" value="ECO:0007669"/>
    <property type="project" value="TreeGrafter"/>
</dbReference>
<proteinExistence type="predicted"/>
<dbReference type="Pfam" id="PF00505">
    <property type="entry name" value="HMG_box"/>
    <property type="match status" value="1"/>
</dbReference>
<keyword evidence="5" id="KW-1185">Reference proteome</keyword>
<keyword evidence="2" id="KW-0539">Nucleus</keyword>
<protein>
    <submittedName>
        <fullName evidence="4">HMG (High mobility group) box domain-containing protein</fullName>
    </submittedName>
</protein>
<dbReference type="InterPro" id="IPR009071">
    <property type="entry name" value="HMG_box_dom"/>
</dbReference>
<evidence type="ECO:0000256" key="1">
    <source>
        <dbReference type="ARBA" id="ARBA00023125"/>
    </source>
</evidence>
<reference evidence="4" key="1">
    <citation type="submission" date="2022-01" db="EMBL/GenBank/DDBJ databases">
        <title>Genome Sequence Resource for Two Populations of Ditylenchus destructor, the Migratory Endoparasitic Phytonematode.</title>
        <authorList>
            <person name="Zhang H."/>
            <person name="Lin R."/>
            <person name="Xie B."/>
        </authorList>
    </citation>
    <scope>NUCLEOTIDE SEQUENCE</scope>
    <source>
        <strain evidence="4">BazhouSP</strain>
    </source>
</reference>
<evidence type="ECO:0000256" key="2">
    <source>
        <dbReference type="PROSITE-ProRule" id="PRU00267"/>
    </source>
</evidence>
<dbReference type="GO" id="GO:0005634">
    <property type="term" value="C:nucleus"/>
    <property type="evidence" value="ECO:0007669"/>
    <property type="project" value="UniProtKB-UniRule"/>
</dbReference>
<evidence type="ECO:0000259" key="3">
    <source>
        <dbReference type="PROSITE" id="PS50118"/>
    </source>
</evidence>
<feature type="DNA-binding region" description="HMG box" evidence="2">
    <location>
        <begin position="13"/>
        <end position="77"/>
    </location>
</feature>
<sequence>MPKKSNVKDPNAPKKPLTAYFLWLKDNRARITQTGMTAPQVAKAAGVEWNALTDKTHWTKLAQQEKQRYEQEMQHYNQLSK</sequence>
<dbReference type="SUPFAM" id="SSF47095">
    <property type="entry name" value="HMG-box"/>
    <property type="match status" value="1"/>
</dbReference>
<dbReference type="AlphaFoldDB" id="A0AAD4N4T6"/>
<dbReference type="Proteomes" id="UP001201812">
    <property type="component" value="Unassembled WGS sequence"/>
</dbReference>
<dbReference type="Gene3D" id="1.10.30.10">
    <property type="entry name" value="High mobility group box domain"/>
    <property type="match status" value="1"/>
</dbReference>
<evidence type="ECO:0000313" key="5">
    <source>
        <dbReference type="Proteomes" id="UP001201812"/>
    </source>
</evidence>
<dbReference type="PANTHER" id="PTHR48112:SF22">
    <property type="entry name" value="MITOCHONDRIAL TRANSCRIPTION FACTOR A, ISOFORM B"/>
    <property type="match status" value="1"/>
</dbReference>
<dbReference type="PANTHER" id="PTHR48112">
    <property type="entry name" value="HIGH MOBILITY GROUP PROTEIN DSP1"/>
    <property type="match status" value="1"/>
</dbReference>
<dbReference type="InterPro" id="IPR036910">
    <property type="entry name" value="HMG_box_dom_sf"/>
</dbReference>
<dbReference type="GO" id="GO:0003677">
    <property type="term" value="F:DNA binding"/>
    <property type="evidence" value="ECO:0007669"/>
    <property type="project" value="UniProtKB-UniRule"/>
</dbReference>
<dbReference type="InterPro" id="IPR050342">
    <property type="entry name" value="HMGB"/>
</dbReference>
<gene>
    <name evidence="4" type="ORF">DdX_08273</name>
</gene>
<dbReference type="EMBL" id="JAKKPZ010000012">
    <property type="protein sequence ID" value="KAI1714996.1"/>
    <property type="molecule type" value="Genomic_DNA"/>
</dbReference>
<dbReference type="SMART" id="SM00398">
    <property type="entry name" value="HMG"/>
    <property type="match status" value="1"/>
</dbReference>
<accession>A0AAD4N4T6</accession>
<name>A0AAD4N4T6_9BILA</name>
<comment type="caution">
    <text evidence="4">The sequence shown here is derived from an EMBL/GenBank/DDBJ whole genome shotgun (WGS) entry which is preliminary data.</text>
</comment>
<feature type="domain" description="HMG box" evidence="3">
    <location>
        <begin position="13"/>
        <end position="77"/>
    </location>
</feature>
<keyword evidence="1 2" id="KW-0238">DNA-binding</keyword>
<evidence type="ECO:0000313" key="4">
    <source>
        <dbReference type="EMBL" id="KAI1714996.1"/>
    </source>
</evidence>